<sequence length="562" mass="58943">MLAIAGLAVAGLSTAAQAHPRGGGTGLPQLSAAAPGTLAECEGLAGFAYDATVITTAELVPAGALTNAGADVGEHCLVQGHMNERVSAFDGRTYRIGFEMRLPSDWSGRYLYQANGGLDGSVATATGTFTGGQLENGLQMGFAVLSSDAGHTGAQIPVFGFEPQARLDYGYQAVGTLTPMAKSLIEAAYGRGPDRSYFAGGSNGGRHTMVASARYADEYDGFLAIAPGFNLPQAAVAQIWGAQQWATVATDTADLSTAFTQDERELVAAALIDRCDGLDRLRDGQVLDTERCQKVFSIDRAVPTCEADRDGSCLTAEQKAVIRTVFAGATTSDGAEIYSTFPLDPGIVQAGWGWWKFTASVQLDPLAVGTVFGTPPAYIADPLALDIDAAAEAIYATSDVYTESGMEFMTPPDPTSLDTLRDRGAKMIVVHGTADGVFSSDDTAAWYEELDAAYRQKADEFVRYFEVPGMGHVRGGPATDQFDGLGALIAWVEQGDAPDRIVATARGAGNAGGVNPEVPSAWADDRSRPLCPYPLVARYRSGDPEDAASFACKHSGGGHGRR</sequence>
<dbReference type="InterPro" id="IPR011118">
    <property type="entry name" value="Tannase/feruloyl_esterase"/>
</dbReference>
<dbReference type="Proteomes" id="UP000183315">
    <property type="component" value="Unassembled WGS sequence"/>
</dbReference>
<evidence type="ECO:0000256" key="4">
    <source>
        <dbReference type="ARBA" id="ARBA00022729"/>
    </source>
</evidence>
<comment type="similarity">
    <text evidence="1">Belongs to the tannase family.</text>
</comment>
<keyword evidence="6" id="KW-0106">Calcium</keyword>
<feature type="chain" id="PRO_5038988431" evidence="8">
    <location>
        <begin position="19"/>
        <end position="562"/>
    </location>
</feature>
<evidence type="ECO:0000313" key="10">
    <source>
        <dbReference type="Proteomes" id="UP000183315"/>
    </source>
</evidence>
<reference evidence="10" key="1">
    <citation type="submission" date="2016-10" db="EMBL/GenBank/DDBJ databases">
        <authorList>
            <person name="Varghese N."/>
        </authorList>
    </citation>
    <scope>NUCLEOTIDE SEQUENCE [LARGE SCALE GENOMIC DNA]</scope>
    <source>
        <strain evidence="10">DSM 24868</strain>
    </source>
</reference>
<evidence type="ECO:0000256" key="2">
    <source>
        <dbReference type="ARBA" id="ARBA00022487"/>
    </source>
</evidence>
<keyword evidence="4 8" id="KW-0732">Signal</keyword>
<dbReference type="PANTHER" id="PTHR33938:SF15">
    <property type="entry name" value="FERULOYL ESTERASE B-RELATED"/>
    <property type="match status" value="1"/>
</dbReference>
<evidence type="ECO:0000256" key="5">
    <source>
        <dbReference type="ARBA" id="ARBA00022801"/>
    </source>
</evidence>
<dbReference type="EMBL" id="FNZI01000006">
    <property type="protein sequence ID" value="SEJ64072.1"/>
    <property type="molecule type" value="Genomic_DNA"/>
</dbReference>
<evidence type="ECO:0000256" key="1">
    <source>
        <dbReference type="ARBA" id="ARBA00006249"/>
    </source>
</evidence>
<dbReference type="PANTHER" id="PTHR33938">
    <property type="entry name" value="FERULOYL ESTERASE B-RELATED"/>
    <property type="match status" value="1"/>
</dbReference>
<dbReference type="AlphaFoldDB" id="A0A1H7APR6"/>
<dbReference type="GO" id="GO:0052689">
    <property type="term" value="F:carboxylic ester hydrolase activity"/>
    <property type="evidence" value="ECO:0007669"/>
    <property type="project" value="UniProtKB-KW"/>
</dbReference>
<keyword evidence="7" id="KW-1015">Disulfide bond</keyword>
<dbReference type="eggNOG" id="COG1073">
    <property type="taxonomic scope" value="Bacteria"/>
</dbReference>
<evidence type="ECO:0000256" key="6">
    <source>
        <dbReference type="ARBA" id="ARBA00022837"/>
    </source>
</evidence>
<keyword evidence="2" id="KW-0719">Serine esterase</keyword>
<gene>
    <name evidence="9" type="ORF">SAMN05421637_2527</name>
</gene>
<proteinExistence type="inferred from homology"/>
<dbReference type="Gene3D" id="3.40.50.1820">
    <property type="entry name" value="alpha/beta hydrolase"/>
    <property type="match status" value="1"/>
</dbReference>
<evidence type="ECO:0000256" key="8">
    <source>
        <dbReference type="SAM" id="SignalP"/>
    </source>
</evidence>
<dbReference type="STRING" id="1043493.SAMN05421637_2527"/>
<evidence type="ECO:0000256" key="7">
    <source>
        <dbReference type="ARBA" id="ARBA00023157"/>
    </source>
</evidence>
<dbReference type="GO" id="GO:0046872">
    <property type="term" value="F:metal ion binding"/>
    <property type="evidence" value="ECO:0007669"/>
    <property type="project" value="UniProtKB-KW"/>
</dbReference>
<organism evidence="9 10">
    <name type="scientific">Demequina mangrovi</name>
    <dbReference type="NCBI Taxonomy" id="1043493"/>
    <lineage>
        <taxon>Bacteria</taxon>
        <taxon>Bacillati</taxon>
        <taxon>Actinomycetota</taxon>
        <taxon>Actinomycetes</taxon>
        <taxon>Micrococcales</taxon>
        <taxon>Demequinaceae</taxon>
        <taxon>Demequina</taxon>
    </lineage>
</organism>
<keyword evidence="10" id="KW-1185">Reference proteome</keyword>
<dbReference type="InterPro" id="IPR029058">
    <property type="entry name" value="AB_hydrolase_fold"/>
</dbReference>
<dbReference type="SUPFAM" id="SSF53474">
    <property type="entry name" value="alpha/beta-Hydrolases"/>
    <property type="match status" value="1"/>
</dbReference>
<keyword evidence="3" id="KW-0479">Metal-binding</keyword>
<feature type="signal peptide" evidence="8">
    <location>
        <begin position="1"/>
        <end position="18"/>
    </location>
</feature>
<accession>A0A1H7APR6</accession>
<dbReference type="Pfam" id="PF07519">
    <property type="entry name" value="Tannase"/>
    <property type="match status" value="1"/>
</dbReference>
<evidence type="ECO:0000256" key="3">
    <source>
        <dbReference type="ARBA" id="ARBA00022723"/>
    </source>
</evidence>
<name>A0A1H7APR6_9MICO</name>
<protein>
    <submittedName>
        <fullName evidence="9">Feruloyl esterase</fullName>
    </submittedName>
</protein>
<keyword evidence="5" id="KW-0378">Hydrolase</keyword>
<evidence type="ECO:0000313" key="9">
    <source>
        <dbReference type="EMBL" id="SEJ64072.1"/>
    </source>
</evidence>